<evidence type="ECO:0000256" key="1">
    <source>
        <dbReference type="SAM" id="Phobius"/>
    </source>
</evidence>
<feature type="signal peptide" evidence="2">
    <location>
        <begin position="1"/>
        <end position="25"/>
    </location>
</feature>
<accession>A0ABW3X9I0</accession>
<keyword evidence="1" id="KW-1133">Transmembrane helix</keyword>
<keyword evidence="1" id="KW-0472">Membrane</keyword>
<reference evidence="4" key="1">
    <citation type="journal article" date="2019" name="Int. J. Syst. Evol. Microbiol.">
        <title>The Global Catalogue of Microorganisms (GCM) 10K type strain sequencing project: providing services to taxonomists for standard genome sequencing and annotation.</title>
        <authorList>
            <consortium name="The Broad Institute Genomics Platform"/>
            <consortium name="The Broad Institute Genome Sequencing Center for Infectious Disease"/>
            <person name="Wu L."/>
            <person name="Ma J."/>
        </authorList>
    </citation>
    <scope>NUCLEOTIDE SEQUENCE [LARGE SCALE GENOMIC DNA]</scope>
    <source>
        <strain evidence="4">CGMCC 4.7020</strain>
    </source>
</reference>
<gene>
    <name evidence="3" type="ORF">ACFQ5X_06370</name>
</gene>
<sequence>MGSRKLTLCTGAVVAAVLTPTAYLAAPAPAAYATAPRSDTAGVSVTPAVPAPGSDIRLRAQGCTGSTGTAASTAFVSDARLTGSDGVLTGETRVRTSLSPGSYDVTVGCEGGQGPRQVTGTVTVTGQAEPLSTRSAPASLPVPASPIAPVHAGGGGTARADGNGTHTVAVDARATGPGTRQAVIGLVLAGVAAVAVALRSARRGRDTSE</sequence>
<name>A0ABW3X9I0_9ACTN</name>
<evidence type="ECO:0000313" key="4">
    <source>
        <dbReference type="Proteomes" id="UP001597058"/>
    </source>
</evidence>
<keyword evidence="2" id="KW-0732">Signal</keyword>
<keyword evidence="1" id="KW-0812">Transmembrane</keyword>
<keyword evidence="4" id="KW-1185">Reference proteome</keyword>
<comment type="caution">
    <text evidence="3">The sequence shown here is derived from an EMBL/GenBank/DDBJ whole genome shotgun (WGS) entry which is preliminary data.</text>
</comment>
<proteinExistence type="predicted"/>
<feature type="chain" id="PRO_5045772372" description="MYXO-CTERM domain-containing protein" evidence="2">
    <location>
        <begin position="26"/>
        <end position="209"/>
    </location>
</feature>
<evidence type="ECO:0000313" key="3">
    <source>
        <dbReference type="EMBL" id="MFD1305470.1"/>
    </source>
</evidence>
<dbReference type="RefSeq" id="WP_168528289.1">
    <property type="nucleotide sequence ID" value="NZ_JBHSKH010000044.1"/>
</dbReference>
<evidence type="ECO:0008006" key="5">
    <source>
        <dbReference type="Google" id="ProtNLM"/>
    </source>
</evidence>
<feature type="transmembrane region" description="Helical" evidence="1">
    <location>
        <begin position="182"/>
        <end position="201"/>
    </location>
</feature>
<evidence type="ECO:0000256" key="2">
    <source>
        <dbReference type="SAM" id="SignalP"/>
    </source>
</evidence>
<dbReference type="EMBL" id="JBHTMM010000005">
    <property type="protein sequence ID" value="MFD1305470.1"/>
    <property type="molecule type" value="Genomic_DNA"/>
</dbReference>
<dbReference type="Proteomes" id="UP001597058">
    <property type="component" value="Unassembled WGS sequence"/>
</dbReference>
<organism evidence="3 4">
    <name type="scientific">Streptomyces kaempferi</name>
    <dbReference type="NCBI Taxonomy" id="333725"/>
    <lineage>
        <taxon>Bacteria</taxon>
        <taxon>Bacillati</taxon>
        <taxon>Actinomycetota</taxon>
        <taxon>Actinomycetes</taxon>
        <taxon>Kitasatosporales</taxon>
        <taxon>Streptomycetaceae</taxon>
        <taxon>Streptomyces</taxon>
    </lineage>
</organism>
<protein>
    <recommendedName>
        <fullName evidence="5">MYXO-CTERM domain-containing protein</fullName>
    </recommendedName>
</protein>